<protein>
    <submittedName>
        <fullName evidence="2">Uncharacterized protein</fullName>
    </submittedName>
</protein>
<evidence type="ECO:0000313" key="3">
    <source>
        <dbReference type="Proteomes" id="UP000291084"/>
    </source>
</evidence>
<keyword evidence="1" id="KW-0812">Transmembrane</keyword>
<name>A0A0S3RJB2_PHAAN</name>
<proteinExistence type="predicted"/>
<gene>
    <name evidence="2" type="primary">Vigan.03G021500</name>
    <name evidence="2" type="ORF">VIGAN_03021500</name>
</gene>
<accession>A0A0S3RJB2</accession>
<reference evidence="2 3" key="1">
    <citation type="journal article" date="2015" name="Sci. Rep.">
        <title>The power of single molecule real-time sequencing technology in the de novo assembly of a eukaryotic genome.</title>
        <authorList>
            <person name="Sakai H."/>
            <person name="Naito K."/>
            <person name="Ogiso-Tanaka E."/>
            <person name="Takahashi Y."/>
            <person name="Iseki K."/>
            <person name="Muto C."/>
            <person name="Satou K."/>
            <person name="Teruya K."/>
            <person name="Shiroma A."/>
            <person name="Shimoji M."/>
            <person name="Hirano T."/>
            <person name="Itoh T."/>
            <person name="Kaga A."/>
            <person name="Tomooka N."/>
        </authorList>
    </citation>
    <scope>NUCLEOTIDE SEQUENCE [LARGE SCALE GENOMIC DNA]</scope>
    <source>
        <strain evidence="3">cv. Shumari</strain>
    </source>
</reference>
<feature type="transmembrane region" description="Helical" evidence="1">
    <location>
        <begin position="20"/>
        <end position="42"/>
    </location>
</feature>
<evidence type="ECO:0000313" key="2">
    <source>
        <dbReference type="EMBL" id="BAT80622.1"/>
    </source>
</evidence>
<dbReference type="Proteomes" id="UP000291084">
    <property type="component" value="Chromosome 3"/>
</dbReference>
<organism evidence="2 3">
    <name type="scientific">Vigna angularis var. angularis</name>
    <dbReference type="NCBI Taxonomy" id="157739"/>
    <lineage>
        <taxon>Eukaryota</taxon>
        <taxon>Viridiplantae</taxon>
        <taxon>Streptophyta</taxon>
        <taxon>Embryophyta</taxon>
        <taxon>Tracheophyta</taxon>
        <taxon>Spermatophyta</taxon>
        <taxon>Magnoliopsida</taxon>
        <taxon>eudicotyledons</taxon>
        <taxon>Gunneridae</taxon>
        <taxon>Pentapetalae</taxon>
        <taxon>rosids</taxon>
        <taxon>fabids</taxon>
        <taxon>Fabales</taxon>
        <taxon>Fabaceae</taxon>
        <taxon>Papilionoideae</taxon>
        <taxon>50 kb inversion clade</taxon>
        <taxon>NPAAA clade</taxon>
        <taxon>indigoferoid/millettioid clade</taxon>
        <taxon>Phaseoleae</taxon>
        <taxon>Vigna</taxon>
    </lineage>
</organism>
<feature type="non-terminal residue" evidence="2">
    <location>
        <position position="1"/>
    </location>
</feature>
<keyword evidence="1" id="KW-0472">Membrane</keyword>
<keyword evidence="3" id="KW-1185">Reference proteome</keyword>
<sequence length="73" mass="8570">NKRQILDNCFMHPIIFKISLISLIKSVVTVVTMFYMKVLFLVETVVTVQPCMFSGKLCGRFEIWNVFFVVHNR</sequence>
<evidence type="ECO:0000256" key="1">
    <source>
        <dbReference type="SAM" id="Phobius"/>
    </source>
</evidence>
<keyword evidence="1" id="KW-1133">Transmembrane helix</keyword>
<dbReference type="AlphaFoldDB" id="A0A0S3RJB2"/>
<dbReference type="EMBL" id="AP015036">
    <property type="protein sequence ID" value="BAT80622.1"/>
    <property type="molecule type" value="Genomic_DNA"/>
</dbReference>